<evidence type="ECO:0000256" key="1">
    <source>
        <dbReference type="SAM" id="MobiDB-lite"/>
    </source>
</evidence>
<reference evidence="2 3" key="1">
    <citation type="journal article" date="2020" name="bioRxiv">
        <title>Whole genome comparisons of ergot fungi reveals the divergence and evolution of species within the genus Claviceps are the result of varying mechanisms driving genome evolution and host range expansion.</title>
        <authorList>
            <person name="Wyka S.A."/>
            <person name="Mondo S.J."/>
            <person name="Liu M."/>
            <person name="Dettman J."/>
            <person name="Nalam V."/>
            <person name="Broders K.D."/>
        </authorList>
    </citation>
    <scope>NUCLEOTIDE SEQUENCE [LARGE SCALE GENOMIC DNA]</scope>
    <source>
        <strain evidence="2 3">Clav52</strain>
    </source>
</reference>
<comment type="caution">
    <text evidence="2">The sequence shown here is derived from an EMBL/GenBank/DDBJ whole genome shotgun (WGS) entry which is preliminary data.</text>
</comment>
<dbReference type="Proteomes" id="UP000707071">
    <property type="component" value="Unassembled WGS sequence"/>
</dbReference>
<protein>
    <submittedName>
        <fullName evidence="2">Uncharacterized protein</fullName>
    </submittedName>
</protein>
<dbReference type="AlphaFoldDB" id="A0A9P7QBG4"/>
<dbReference type="EMBL" id="SRRH01000662">
    <property type="protein sequence ID" value="KAG6286064.1"/>
    <property type="molecule type" value="Genomic_DNA"/>
</dbReference>
<evidence type="ECO:0000313" key="3">
    <source>
        <dbReference type="Proteomes" id="UP000707071"/>
    </source>
</evidence>
<name>A0A9P7QBG4_9HYPO</name>
<proteinExistence type="predicted"/>
<organism evidence="2 3">
    <name type="scientific">Claviceps aff. purpurea</name>
    <dbReference type="NCBI Taxonomy" id="1967640"/>
    <lineage>
        <taxon>Eukaryota</taxon>
        <taxon>Fungi</taxon>
        <taxon>Dikarya</taxon>
        <taxon>Ascomycota</taxon>
        <taxon>Pezizomycotina</taxon>
        <taxon>Sordariomycetes</taxon>
        <taxon>Hypocreomycetidae</taxon>
        <taxon>Hypocreales</taxon>
        <taxon>Clavicipitaceae</taxon>
        <taxon>Claviceps</taxon>
    </lineage>
</organism>
<sequence>MARNIELSMGRMAVWFGECDGRMEGLLRGNGVFGTRAAPTQSGDNDKRIGTRLDNGQEIEKDGIKYRRYYLQANKDAHDPTLKALAAKNPHAVLSWADVPIAEEPVGESELVIADGGVAAKLAKDNKAKNFWSELKKNIVIIDQDVMAGHSYVALLKRRRSLCLIDPGPKARINN</sequence>
<accession>A0A9P7QBG4</accession>
<evidence type="ECO:0000313" key="2">
    <source>
        <dbReference type="EMBL" id="KAG6286064.1"/>
    </source>
</evidence>
<feature type="region of interest" description="Disordered" evidence="1">
    <location>
        <begin position="35"/>
        <end position="54"/>
    </location>
</feature>
<keyword evidence="3" id="KW-1185">Reference proteome</keyword>
<gene>
    <name evidence="2" type="ORF">E4U09_006919</name>
</gene>